<name>A0ACB8CKK2_DERSI</name>
<reference evidence="1" key="1">
    <citation type="submission" date="2020-05" db="EMBL/GenBank/DDBJ databases">
        <title>Large-scale comparative analyses of tick genomes elucidate their genetic diversity and vector capacities.</title>
        <authorList>
            <person name="Jia N."/>
            <person name="Wang J."/>
            <person name="Shi W."/>
            <person name="Du L."/>
            <person name="Sun Y."/>
            <person name="Zhan W."/>
            <person name="Jiang J."/>
            <person name="Wang Q."/>
            <person name="Zhang B."/>
            <person name="Ji P."/>
            <person name="Sakyi L.B."/>
            <person name="Cui X."/>
            <person name="Yuan T."/>
            <person name="Jiang B."/>
            <person name="Yang W."/>
            <person name="Lam T.T.-Y."/>
            <person name="Chang Q."/>
            <person name="Ding S."/>
            <person name="Wang X."/>
            <person name="Zhu J."/>
            <person name="Ruan X."/>
            <person name="Zhao L."/>
            <person name="Wei J."/>
            <person name="Que T."/>
            <person name="Du C."/>
            <person name="Cheng J."/>
            <person name="Dai P."/>
            <person name="Han X."/>
            <person name="Huang E."/>
            <person name="Gao Y."/>
            <person name="Liu J."/>
            <person name="Shao H."/>
            <person name="Ye R."/>
            <person name="Li L."/>
            <person name="Wei W."/>
            <person name="Wang X."/>
            <person name="Wang C."/>
            <person name="Yang T."/>
            <person name="Huo Q."/>
            <person name="Li W."/>
            <person name="Guo W."/>
            <person name="Chen H."/>
            <person name="Zhou L."/>
            <person name="Ni X."/>
            <person name="Tian J."/>
            <person name="Zhou Y."/>
            <person name="Sheng Y."/>
            <person name="Liu T."/>
            <person name="Pan Y."/>
            <person name="Xia L."/>
            <person name="Li J."/>
            <person name="Zhao F."/>
            <person name="Cao W."/>
        </authorList>
    </citation>
    <scope>NUCLEOTIDE SEQUENCE</scope>
    <source>
        <strain evidence="1">Dsil-2018</strain>
    </source>
</reference>
<comment type="caution">
    <text evidence="1">The sequence shown here is derived from an EMBL/GenBank/DDBJ whole genome shotgun (WGS) entry which is preliminary data.</text>
</comment>
<accession>A0ACB8CKK2</accession>
<dbReference type="EMBL" id="CM023475">
    <property type="protein sequence ID" value="KAH7945496.1"/>
    <property type="molecule type" value="Genomic_DNA"/>
</dbReference>
<proteinExistence type="predicted"/>
<protein>
    <submittedName>
        <fullName evidence="1">Uncharacterized protein</fullName>
    </submittedName>
</protein>
<sequence length="847" mass="96723">MTGPIDVPQRMHGGLVAGVSSLPRPATPDSEPSDAIPQQTRDPAVKARAVLDSKKGVQWIPSRDQEPWNHFRLSQSTEQAPLPPQLPDQDDKPPTRKPSKLSQLREMFGLKFGKKPQPRVSAVVLQSSPSAAYYKSLVELASTLQTDSRACTSDRDRTQRFPKCPQHVTGYAAFVTAIVVALTLAHFFGRESRTRRIHNSCTTDICFRHAAFFRDTLNYSVDPCVDFSAFTCSMWKPMNDFSVSFAMDMSETHMKRMAELLLHGRPTFNASAMPATFLRKCMHQAENLDSLRAVRQFARELGIPWPYVSPSFNHSEYVYPLHVIFELSIKWGINTWFSVVLRHSQTSVTFYIDTTTVPSEWLSFVHMLEENNARESYYRHFCELYGVDVPERATLQEALAVEKYVLVTLDSARWSSPQKVLDETTTEIERRTRNVTLEEWVDVVLQFAPNVTEPEAVHFYVTNMKLIDVIDEIFYFRSRDEIMEHLAWWFAQQYALLGSSRALLVIAGSSEKAESIKAVECYKIAAEKFGLLLNVESAASLFSAIDRQQLSHFFNQLVELAIKFVHLMPWNDDGHRYVSQKFDHLLVTLWPDDMTDMDDVLLLKYSDFLVSDNSTEPSFMDYWVHASQVLQALSDSEYEWMQHKWLTHDGRLFVHVYWTNQLTVQHAAMTPPLYYSNNTDLQGANFGGLGASFLANVLDIFKPSVVYLETKRQIEHILSRHDMERFLEESACGLADGSQVQQFLALSTAWHAFKLTSLTADQAFDRNKLEIESFRQTRSFSDEQVFFLTYCRSLCKIYSNHTCNDVLRHFGGFAEAFHCKSGASMRARDTCGLLKPVNATPSISLLS</sequence>
<organism evidence="1 2">
    <name type="scientific">Dermacentor silvarum</name>
    <name type="common">Tick</name>
    <dbReference type="NCBI Taxonomy" id="543639"/>
    <lineage>
        <taxon>Eukaryota</taxon>
        <taxon>Metazoa</taxon>
        <taxon>Ecdysozoa</taxon>
        <taxon>Arthropoda</taxon>
        <taxon>Chelicerata</taxon>
        <taxon>Arachnida</taxon>
        <taxon>Acari</taxon>
        <taxon>Parasitiformes</taxon>
        <taxon>Ixodida</taxon>
        <taxon>Ixodoidea</taxon>
        <taxon>Ixodidae</taxon>
        <taxon>Rhipicephalinae</taxon>
        <taxon>Dermacentor</taxon>
    </lineage>
</organism>
<dbReference type="Proteomes" id="UP000821865">
    <property type="component" value="Chromosome 6"/>
</dbReference>
<gene>
    <name evidence="1" type="ORF">HPB49_011411</name>
</gene>
<keyword evidence="2" id="KW-1185">Reference proteome</keyword>
<evidence type="ECO:0000313" key="1">
    <source>
        <dbReference type="EMBL" id="KAH7945496.1"/>
    </source>
</evidence>
<evidence type="ECO:0000313" key="2">
    <source>
        <dbReference type="Proteomes" id="UP000821865"/>
    </source>
</evidence>